<dbReference type="InterPro" id="IPR011646">
    <property type="entry name" value="KAP_P-loop"/>
</dbReference>
<keyword evidence="3" id="KW-1185">Reference proteome</keyword>
<accession>A0ABU0UKI2</accession>
<dbReference type="InterPro" id="IPR027417">
    <property type="entry name" value="P-loop_NTPase"/>
</dbReference>
<feature type="domain" description="KAP NTPase" evidence="1">
    <location>
        <begin position="36"/>
        <end position="360"/>
    </location>
</feature>
<proteinExistence type="predicted"/>
<dbReference type="RefSeq" id="WP_306931689.1">
    <property type="nucleotide sequence ID" value="NZ_JAUTBL010000002.1"/>
</dbReference>
<reference evidence="2 3" key="1">
    <citation type="submission" date="2023-07" db="EMBL/GenBank/DDBJ databases">
        <title>Functional and genomic diversity of the sorghum phyllosphere microbiome.</title>
        <authorList>
            <person name="Shade A."/>
        </authorList>
    </citation>
    <scope>NUCLEOTIDE SEQUENCE [LARGE SCALE GENOMIC DNA]</scope>
    <source>
        <strain evidence="2 3">SORGH_AS_1126</strain>
    </source>
</reference>
<dbReference type="Gene3D" id="3.40.50.300">
    <property type="entry name" value="P-loop containing nucleotide triphosphate hydrolases"/>
    <property type="match status" value="1"/>
</dbReference>
<organism evidence="2 3">
    <name type="scientific">Agrobacterium larrymoorei</name>
    <dbReference type="NCBI Taxonomy" id="160699"/>
    <lineage>
        <taxon>Bacteria</taxon>
        <taxon>Pseudomonadati</taxon>
        <taxon>Pseudomonadota</taxon>
        <taxon>Alphaproteobacteria</taxon>
        <taxon>Hyphomicrobiales</taxon>
        <taxon>Rhizobiaceae</taxon>
        <taxon>Rhizobium/Agrobacterium group</taxon>
        <taxon>Agrobacterium</taxon>
    </lineage>
</organism>
<comment type="caution">
    <text evidence="2">The sequence shown here is derived from an EMBL/GenBank/DDBJ whole genome shotgun (WGS) entry which is preliminary data.</text>
</comment>
<sequence>METNAWKDDLLDREWDGEFLYRLAKGRNDENVRTQKGSFVLNIDAPWGQGKTFFLNALRNQVVEAGHPAIFINAWQYDFVDDPFSIVVAALDRYFKSIEDQKEITKTEKFQNGLRVVRSEFLNITWALSKAVLKKAINKVAENGVEEVTSVFDNTTKSDDKPSERGFAEEMAETVNNTIDSFTDAAIDKFAQTRIDMINQTKDSLDRFQGGLKLIIEALKDAKKHPLPLFIFIDELDRCRPTYAISMLERIKHLFDIPNVVFLIATDTTSLSHSVKAVYGNEFKSREYLGRFFNRTYKLPEASNEKIILNILKDRGTDIAKWTLPIPDAGLHDFAIFLNDTAERFEMNIRPVKQALDILMDITSAWDEPYPLELTYLFALICEFVCTGEIDDVSLRDRMQRLQNQWKYDHHGDVLSYVDVFHNIGKMARMKISDALHDSQNHMRNTGDNRLPGYLYRSILGEAKAHHNKAAITKASFSQYRDMILHSRLFQQ</sequence>
<dbReference type="SUPFAM" id="SSF52540">
    <property type="entry name" value="P-loop containing nucleoside triphosphate hydrolases"/>
    <property type="match status" value="1"/>
</dbReference>
<dbReference type="EMBL" id="JAUTBL010000002">
    <property type="protein sequence ID" value="MDQ1185460.1"/>
    <property type="molecule type" value="Genomic_DNA"/>
</dbReference>
<gene>
    <name evidence="2" type="ORF">QE408_002603</name>
</gene>
<evidence type="ECO:0000313" key="2">
    <source>
        <dbReference type="EMBL" id="MDQ1185460.1"/>
    </source>
</evidence>
<name>A0ABU0UKI2_9HYPH</name>
<dbReference type="Proteomes" id="UP001224781">
    <property type="component" value="Unassembled WGS sequence"/>
</dbReference>
<evidence type="ECO:0000313" key="3">
    <source>
        <dbReference type="Proteomes" id="UP001224781"/>
    </source>
</evidence>
<dbReference type="Pfam" id="PF07693">
    <property type="entry name" value="KAP_NTPase"/>
    <property type="match status" value="1"/>
</dbReference>
<evidence type="ECO:0000259" key="1">
    <source>
        <dbReference type="Pfam" id="PF07693"/>
    </source>
</evidence>
<protein>
    <recommendedName>
        <fullName evidence="1">KAP NTPase domain-containing protein</fullName>
    </recommendedName>
</protein>